<organism evidence="6 7">
    <name type="scientific">Streptacidiphilus jiangxiensis</name>
    <dbReference type="NCBI Taxonomy" id="235985"/>
    <lineage>
        <taxon>Bacteria</taxon>
        <taxon>Bacillati</taxon>
        <taxon>Actinomycetota</taxon>
        <taxon>Actinomycetes</taxon>
        <taxon>Kitasatosporales</taxon>
        <taxon>Streptomycetaceae</taxon>
        <taxon>Streptacidiphilus</taxon>
    </lineage>
</organism>
<feature type="transmembrane region" description="Helical" evidence="5">
    <location>
        <begin position="227"/>
        <end position="248"/>
    </location>
</feature>
<feature type="transmembrane region" description="Helical" evidence="5">
    <location>
        <begin position="260"/>
        <end position="282"/>
    </location>
</feature>
<dbReference type="AlphaFoldDB" id="A0A1H7FWS7"/>
<keyword evidence="4 5" id="KW-0472">Membrane</keyword>
<feature type="transmembrane region" description="Helical" evidence="5">
    <location>
        <begin position="12"/>
        <end position="34"/>
    </location>
</feature>
<proteinExistence type="predicted"/>
<feature type="transmembrane region" description="Helical" evidence="5">
    <location>
        <begin position="190"/>
        <end position="207"/>
    </location>
</feature>
<dbReference type="Proteomes" id="UP000183015">
    <property type="component" value="Unassembled WGS sequence"/>
</dbReference>
<gene>
    <name evidence="6" type="ORF">SAMN05414137_101442</name>
</gene>
<evidence type="ECO:0000256" key="5">
    <source>
        <dbReference type="SAM" id="Phobius"/>
    </source>
</evidence>
<sequence>MPTPGPTRRRPRVLPLASAISAGLVLGALTVLVAPTWAELTLFAVFGSVMALLVGGNCWLAHRLRQPLSVMSPEQVSLDPCRQLVAGRKPLLLATVAGVPGVLAGVAAATHADLWQETVHGARWGVRDPILHRPSGFYLTTVPWYRFLVDFGFAALVASLAAAGAVHYLYGGLQLQDRRRRSTAAARAQLSVLCAALLALKAAAYWLDRFEIVGRAEELGPRELSAWLQAKSLMCWVALICAVLFLTVPLRHRWLPALTGLVLLLLCSGLVGEVYPVLVAYLG</sequence>
<keyword evidence="7" id="KW-1185">Reference proteome</keyword>
<name>A0A1H7FWS7_STRJI</name>
<keyword evidence="2 5" id="KW-0812">Transmembrane</keyword>
<feature type="transmembrane region" description="Helical" evidence="5">
    <location>
        <begin position="144"/>
        <end position="170"/>
    </location>
</feature>
<protein>
    <submittedName>
        <fullName evidence="6">Uncharacterized protein</fullName>
    </submittedName>
</protein>
<dbReference type="GO" id="GO:0005576">
    <property type="term" value="C:extracellular region"/>
    <property type="evidence" value="ECO:0007669"/>
    <property type="project" value="TreeGrafter"/>
</dbReference>
<dbReference type="EMBL" id="FOAZ01000001">
    <property type="protein sequence ID" value="SEK30543.1"/>
    <property type="molecule type" value="Genomic_DNA"/>
</dbReference>
<dbReference type="GO" id="GO:0016020">
    <property type="term" value="C:membrane"/>
    <property type="evidence" value="ECO:0007669"/>
    <property type="project" value="InterPro"/>
</dbReference>
<accession>A0A1H7FWS7</accession>
<feature type="transmembrane region" description="Helical" evidence="5">
    <location>
        <begin position="40"/>
        <end position="61"/>
    </location>
</feature>
<evidence type="ECO:0000256" key="4">
    <source>
        <dbReference type="ARBA" id="ARBA00023136"/>
    </source>
</evidence>
<evidence type="ECO:0000256" key="2">
    <source>
        <dbReference type="ARBA" id="ARBA00022692"/>
    </source>
</evidence>
<evidence type="ECO:0000313" key="6">
    <source>
        <dbReference type="EMBL" id="SEK30543.1"/>
    </source>
</evidence>
<dbReference type="PANTHER" id="PTHR39344:SF1">
    <property type="entry name" value="UPF0182 PROTEIN SLL1060"/>
    <property type="match status" value="1"/>
</dbReference>
<dbReference type="PANTHER" id="PTHR39344">
    <property type="entry name" value="UPF0182 PROTEIN SLL1060"/>
    <property type="match status" value="1"/>
</dbReference>
<reference evidence="7" key="1">
    <citation type="submission" date="2016-10" db="EMBL/GenBank/DDBJ databases">
        <authorList>
            <person name="Varghese N."/>
        </authorList>
    </citation>
    <scope>NUCLEOTIDE SEQUENCE [LARGE SCALE GENOMIC DNA]</scope>
    <source>
        <strain evidence="7">DSM 45096 / BCRC 16803 / CGMCC 4.1857 / CIP 109030 / JCM 12277 / KCTC 19219 / NBRC 100920 / 33214</strain>
    </source>
</reference>
<keyword evidence="1" id="KW-1003">Cell membrane</keyword>
<dbReference type="InterPro" id="IPR005372">
    <property type="entry name" value="UPF0182"/>
</dbReference>
<dbReference type="STRING" id="235985.SAMN05414137_101442"/>
<feature type="transmembrane region" description="Helical" evidence="5">
    <location>
        <begin position="91"/>
        <end position="110"/>
    </location>
</feature>
<keyword evidence="3 5" id="KW-1133">Transmembrane helix</keyword>
<evidence type="ECO:0000313" key="7">
    <source>
        <dbReference type="Proteomes" id="UP000183015"/>
    </source>
</evidence>
<dbReference type="OrthoDB" id="9763654at2"/>
<dbReference type="Pfam" id="PF03699">
    <property type="entry name" value="UPF0182"/>
    <property type="match status" value="1"/>
</dbReference>
<dbReference type="eggNOG" id="COG1615">
    <property type="taxonomic scope" value="Bacteria"/>
</dbReference>
<evidence type="ECO:0000256" key="1">
    <source>
        <dbReference type="ARBA" id="ARBA00022475"/>
    </source>
</evidence>
<evidence type="ECO:0000256" key="3">
    <source>
        <dbReference type="ARBA" id="ARBA00022989"/>
    </source>
</evidence>